<reference evidence="2" key="2">
    <citation type="submission" date="2022-01" db="EMBL/GenBank/DDBJ databases">
        <authorList>
            <person name="Yamashiro T."/>
            <person name="Shiraishi A."/>
            <person name="Satake H."/>
            <person name="Nakayama K."/>
        </authorList>
    </citation>
    <scope>NUCLEOTIDE SEQUENCE</scope>
</reference>
<evidence type="ECO:0000313" key="3">
    <source>
        <dbReference type="Proteomes" id="UP001151760"/>
    </source>
</evidence>
<protein>
    <recommendedName>
        <fullName evidence="4">CCHC-type domain-containing protein</fullName>
    </recommendedName>
</protein>
<evidence type="ECO:0008006" key="4">
    <source>
        <dbReference type="Google" id="ProtNLM"/>
    </source>
</evidence>
<dbReference type="Proteomes" id="UP001151760">
    <property type="component" value="Unassembled WGS sequence"/>
</dbReference>
<accession>A0ABQ5D476</accession>
<reference evidence="2" key="1">
    <citation type="journal article" date="2022" name="Int. J. Mol. Sci.">
        <title>Draft Genome of Tanacetum Coccineum: Genomic Comparison of Closely Related Tanacetum-Family Plants.</title>
        <authorList>
            <person name="Yamashiro T."/>
            <person name="Shiraishi A."/>
            <person name="Nakayama K."/>
            <person name="Satake H."/>
        </authorList>
    </citation>
    <scope>NUCLEOTIDE SEQUENCE</scope>
</reference>
<evidence type="ECO:0000313" key="2">
    <source>
        <dbReference type="EMBL" id="GJT33769.1"/>
    </source>
</evidence>
<name>A0ABQ5D476_9ASTR</name>
<feature type="region of interest" description="Disordered" evidence="1">
    <location>
        <begin position="197"/>
        <end position="220"/>
    </location>
</feature>
<organism evidence="2 3">
    <name type="scientific">Tanacetum coccineum</name>
    <dbReference type="NCBI Taxonomy" id="301880"/>
    <lineage>
        <taxon>Eukaryota</taxon>
        <taxon>Viridiplantae</taxon>
        <taxon>Streptophyta</taxon>
        <taxon>Embryophyta</taxon>
        <taxon>Tracheophyta</taxon>
        <taxon>Spermatophyta</taxon>
        <taxon>Magnoliopsida</taxon>
        <taxon>eudicotyledons</taxon>
        <taxon>Gunneridae</taxon>
        <taxon>Pentapetalae</taxon>
        <taxon>asterids</taxon>
        <taxon>campanulids</taxon>
        <taxon>Asterales</taxon>
        <taxon>Asteraceae</taxon>
        <taxon>Asteroideae</taxon>
        <taxon>Anthemideae</taxon>
        <taxon>Anthemidinae</taxon>
        <taxon>Tanacetum</taxon>
    </lineage>
</organism>
<sequence>MEKMENVIDNSGCAENQEVKYDASLFVNKALTWRNTQVQARGREAAIDQFHELAKLVPHLVTPESSRIKRYIDGLAPEIRGMLQATQPTTIQSAILRAGILTDESVSKRFVAATPHGNRYTSPHSKCAKCWTIHPEGGPCQVCYNCQKLGHFAMNYRMLIKQVTPINVVRGNCWDLKEFKMILRVTTAQVRILQKISRKRSKPDKHGHGKGKRIQEPGECYQSSKQSQPSIFICASLISSWSLDELWEMEDCQSGKVGGIRVLVERGKGYYPLGNMGLAGTSDAMHNTSQPFEFLLNRILVGISAPALRLLKPNALMKPRWSDPNVFTMKMEILLEPASNKHLIYALSGKPIQGDSLNLPDSTCTNRANLSNGSFYFWQEVSDFVVDHNHPDGVKGLVDDLAKHGLRSELLVFVQEDASQ</sequence>
<proteinExistence type="predicted"/>
<dbReference type="EMBL" id="BQNB010014907">
    <property type="protein sequence ID" value="GJT33769.1"/>
    <property type="molecule type" value="Genomic_DNA"/>
</dbReference>
<comment type="caution">
    <text evidence="2">The sequence shown here is derived from an EMBL/GenBank/DDBJ whole genome shotgun (WGS) entry which is preliminary data.</text>
</comment>
<keyword evidence="3" id="KW-1185">Reference proteome</keyword>
<gene>
    <name evidence="2" type="ORF">Tco_0924188</name>
</gene>
<feature type="compositionally biased region" description="Basic residues" evidence="1">
    <location>
        <begin position="197"/>
        <end position="212"/>
    </location>
</feature>
<evidence type="ECO:0000256" key="1">
    <source>
        <dbReference type="SAM" id="MobiDB-lite"/>
    </source>
</evidence>